<evidence type="ECO:0000313" key="2">
    <source>
        <dbReference type="Proteomes" id="UP000075920"/>
    </source>
</evidence>
<sequence length="34" mass="3900">MKINRPAQPSKVCCNRTGFVFSPHQENLRSLIVQ</sequence>
<evidence type="ECO:0000313" key="1">
    <source>
        <dbReference type="EnsemblMetazoa" id="AMIN014706-PA"/>
    </source>
</evidence>
<protein>
    <submittedName>
        <fullName evidence="1">Uncharacterized protein</fullName>
    </submittedName>
</protein>
<accession>A0A182WPW8</accession>
<dbReference type="Proteomes" id="UP000075920">
    <property type="component" value="Unassembled WGS sequence"/>
</dbReference>
<proteinExistence type="predicted"/>
<keyword evidence="2" id="KW-1185">Reference proteome</keyword>
<organism evidence="1 2">
    <name type="scientific">Anopheles minimus</name>
    <dbReference type="NCBI Taxonomy" id="112268"/>
    <lineage>
        <taxon>Eukaryota</taxon>
        <taxon>Metazoa</taxon>
        <taxon>Ecdysozoa</taxon>
        <taxon>Arthropoda</taxon>
        <taxon>Hexapoda</taxon>
        <taxon>Insecta</taxon>
        <taxon>Pterygota</taxon>
        <taxon>Neoptera</taxon>
        <taxon>Endopterygota</taxon>
        <taxon>Diptera</taxon>
        <taxon>Nematocera</taxon>
        <taxon>Culicoidea</taxon>
        <taxon>Culicidae</taxon>
        <taxon>Anophelinae</taxon>
        <taxon>Anopheles</taxon>
    </lineage>
</organism>
<name>A0A182WPW8_9DIPT</name>
<dbReference type="VEuPathDB" id="VectorBase:AMIN014706"/>
<dbReference type="EnsemblMetazoa" id="AMIN014706-RA">
    <property type="protein sequence ID" value="AMIN014706-PA"/>
    <property type="gene ID" value="AMIN014706"/>
</dbReference>
<reference evidence="1" key="2">
    <citation type="submission" date="2020-05" db="UniProtKB">
        <authorList>
            <consortium name="EnsemblMetazoa"/>
        </authorList>
    </citation>
    <scope>IDENTIFICATION</scope>
    <source>
        <strain evidence="1">MINIMUS1</strain>
    </source>
</reference>
<reference evidence="2" key="1">
    <citation type="submission" date="2013-03" db="EMBL/GenBank/DDBJ databases">
        <title>The Genome Sequence of Anopheles minimus MINIMUS1.</title>
        <authorList>
            <consortium name="The Broad Institute Genomics Platform"/>
            <person name="Neafsey D.E."/>
            <person name="Walton C."/>
            <person name="Walker B."/>
            <person name="Young S.K."/>
            <person name="Zeng Q."/>
            <person name="Gargeya S."/>
            <person name="Fitzgerald M."/>
            <person name="Haas B."/>
            <person name="Abouelleil A."/>
            <person name="Allen A.W."/>
            <person name="Alvarado L."/>
            <person name="Arachchi H.M."/>
            <person name="Berlin A.M."/>
            <person name="Chapman S.B."/>
            <person name="Gainer-Dewar J."/>
            <person name="Goldberg J."/>
            <person name="Griggs A."/>
            <person name="Gujja S."/>
            <person name="Hansen M."/>
            <person name="Howarth C."/>
            <person name="Imamovic A."/>
            <person name="Ireland A."/>
            <person name="Larimer J."/>
            <person name="McCowan C."/>
            <person name="Murphy C."/>
            <person name="Pearson M."/>
            <person name="Poon T.W."/>
            <person name="Priest M."/>
            <person name="Roberts A."/>
            <person name="Saif S."/>
            <person name="Shea T."/>
            <person name="Sisk P."/>
            <person name="Sykes S."/>
            <person name="Wortman J."/>
            <person name="Nusbaum C."/>
            <person name="Birren B."/>
        </authorList>
    </citation>
    <scope>NUCLEOTIDE SEQUENCE [LARGE SCALE GENOMIC DNA]</scope>
    <source>
        <strain evidence="2">MINIMUS1</strain>
    </source>
</reference>
<dbReference type="AlphaFoldDB" id="A0A182WPW8"/>